<dbReference type="EMBL" id="FOKG01000029">
    <property type="protein sequence ID" value="SFB61996.1"/>
    <property type="molecule type" value="Genomic_DNA"/>
</dbReference>
<evidence type="ECO:0000259" key="2">
    <source>
        <dbReference type="SMART" id="SM00909"/>
    </source>
</evidence>
<feature type="chain" id="PRO_5017210433" evidence="1">
    <location>
        <begin position="27"/>
        <end position="585"/>
    </location>
</feature>
<dbReference type="Pfam" id="PF10647">
    <property type="entry name" value="Gmad1"/>
    <property type="match status" value="1"/>
</dbReference>
<evidence type="ECO:0000256" key="1">
    <source>
        <dbReference type="SAM" id="SignalP"/>
    </source>
</evidence>
<keyword evidence="4" id="KW-1185">Reference proteome</keyword>
<organism evidence="3 4">
    <name type="scientific">Amycolatopsis marina</name>
    <dbReference type="NCBI Taxonomy" id="490629"/>
    <lineage>
        <taxon>Bacteria</taxon>
        <taxon>Bacillati</taxon>
        <taxon>Actinomycetota</taxon>
        <taxon>Actinomycetes</taxon>
        <taxon>Pseudonocardiales</taxon>
        <taxon>Pseudonocardiaceae</taxon>
        <taxon>Amycolatopsis</taxon>
    </lineage>
</organism>
<dbReference type="Pfam" id="PF25976">
    <property type="entry name" value="LpqB_N"/>
    <property type="match status" value="1"/>
</dbReference>
<accession>A0A1I1CJ00</accession>
<evidence type="ECO:0000313" key="4">
    <source>
        <dbReference type="Proteomes" id="UP000243799"/>
    </source>
</evidence>
<keyword evidence="1" id="KW-0732">Signal</keyword>
<dbReference type="Pfam" id="PF10646">
    <property type="entry name" value="Germane"/>
    <property type="match status" value="1"/>
</dbReference>
<dbReference type="InterPro" id="IPR019606">
    <property type="entry name" value="GerMN"/>
</dbReference>
<reference evidence="4" key="1">
    <citation type="submission" date="2016-10" db="EMBL/GenBank/DDBJ databases">
        <authorList>
            <person name="Varghese N."/>
            <person name="Submissions S."/>
        </authorList>
    </citation>
    <scope>NUCLEOTIDE SEQUENCE [LARGE SCALE GENOMIC DNA]</scope>
    <source>
        <strain evidence="4">CGMCC 4.3568</strain>
    </source>
</reference>
<feature type="domain" description="GerMN" evidence="2">
    <location>
        <begin position="211"/>
        <end position="299"/>
    </location>
</feature>
<dbReference type="AlphaFoldDB" id="A0A1I1CJ00"/>
<dbReference type="PROSITE" id="PS51257">
    <property type="entry name" value="PROKAR_LIPOPROTEIN"/>
    <property type="match status" value="1"/>
</dbReference>
<dbReference type="InterPro" id="IPR059026">
    <property type="entry name" value="LpqB_N"/>
</dbReference>
<dbReference type="RefSeq" id="WP_245788915.1">
    <property type="nucleotide sequence ID" value="NZ_FOKG01000029.1"/>
</dbReference>
<dbReference type="InterPro" id="IPR018910">
    <property type="entry name" value="LpqB_C"/>
</dbReference>
<gene>
    <name evidence="3" type="ORF">SAMN05216266_12957</name>
</gene>
<evidence type="ECO:0000313" key="3">
    <source>
        <dbReference type="EMBL" id="SFB61996.1"/>
    </source>
</evidence>
<name>A0A1I1CJ00_9PSEU</name>
<dbReference type="SMART" id="SM00909">
    <property type="entry name" value="Germane"/>
    <property type="match status" value="1"/>
</dbReference>
<dbReference type="Proteomes" id="UP000243799">
    <property type="component" value="Unassembled WGS sequence"/>
</dbReference>
<feature type="signal peptide" evidence="1">
    <location>
        <begin position="1"/>
        <end position="26"/>
    </location>
</feature>
<dbReference type="STRING" id="490629.SAMN05216266_12957"/>
<protein>
    <submittedName>
        <fullName evidence="3">Sporulation and spore germination</fullName>
    </submittedName>
</protein>
<proteinExistence type="predicted"/>
<sequence length="585" mass="61917">MSGTTVRRGRTLLALLCCLLLAGACANIPEESTPEVVTGDQLGQISPDVPEPAKDADVLTVVREFVHASAKPAGDNAAARVYLDEESRKSWQPARGMSIIDNTFGTVYATGEEKPADPNERVVKVRGFQLGRLGSDSAFIPTKMPYELSVELRKQVDGQWRIVNPPPNLVITEEDFAKNYLRVPVYFFAQDPSALVPDLRYVPARPQSELPGRVVDLLLAGPSEGLSGAVRNPLGDDAVLDNNVNPTADGALLVPLSGLEDRSENEKQLIVAQVVRSLQNVTVSRIRILSDGAALVDGHVDWRPSELPSYEALVAPSADLPGLMTLEGRIRSLADGQPIPGPAGSGAYKVQSAAQSIGGTQIAIVEQTGNGVRLRVGEFGGEVPVVEQLGKTLTRPTWRPSSGPNAASGEVWTVVDGRQIVRVLRTPQGAWTPQPVDATDIAAIGPITDLRLSRDGVRVAAIAGGKLVVASVVRSSDSVTLRAPRVLQEDALGNVVDVDWATQDTLVAATSLQAAPVARLPVDGLRIDKFSGSNLTPPVTAVTAAPSRSVVVADSMGLWTAGEVGEVWRPHPQSPGADAVPFYPG</sequence>